<name>A0A8J2NY92_9HEXA</name>
<dbReference type="GO" id="GO:0005506">
    <property type="term" value="F:iron ion binding"/>
    <property type="evidence" value="ECO:0007669"/>
    <property type="project" value="InterPro"/>
</dbReference>
<keyword evidence="2" id="KW-0479">Metal-binding</keyword>
<comment type="similarity">
    <text evidence="1">Belongs to the cytochrome P450 family.</text>
</comment>
<comment type="caution">
    <text evidence="4">The sequence shown here is derived from an EMBL/GenBank/DDBJ whole genome shotgun (WGS) entry which is preliminary data.</text>
</comment>
<evidence type="ECO:0000256" key="1">
    <source>
        <dbReference type="ARBA" id="ARBA00010617"/>
    </source>
</evidence>
<evidence type="ECO:0008006" key="6">
    <source>
        <dbReference type="Google" id="ProtNLM"/>
    </source>
</evidence>
<evidence type="ECO:0000313" key="5">
    <source>
        <dbReference type="Proteomes" id="UP000708208"/>
    </source>
</evidence>
<dbReference type="GO" id="GO:0016712">
    <property type="term" value="F:oxidoreductase activity, acting on paired donors, with incorporation or reduction of molecular oxygen, reduced flavin or flavoprotein as one donor, and incorporation of one atom of oxygen"/>
    <property type="evidence" value="ECO:0007669"/>
    <property type="project" value="TreeGrafter"/>
</dbReference>
<reference evidence="4" key="1">
    <citation type="submission" date="2021-06" db="EMBL/GenBank/DDBJ databases">
        <authorList>
            <person name="Hodson N. C."/>
            <person name="Mongue J. A."/>
            <person name="Jaron S. K."/>
        </authorList>
    </citation>
    <scope>NUCLEOTIDE SEQUENCE</scope>
</reference>
<dbReference type="OrthoDB" id="2789670at2759"/>
<dbReference type="PANTHER" id="PTHR24300:SF375">
    <property type="entry name" value="CYTOCHROME P450 FAMILY"/>
    <property type="match status" value="1"/>
</dbReference>
<proteinExistence type="inferred from homology"/>
<evidence type="ECO:0000256" key="2">
    <source>
        <dbReference type="ARBA" id="ARBA00022723"/>
    </source>
</evidence>
<accession>A0A8J2NY92</accession>
<dbReference type="Proteomes" id="UP000708208">
    <property type="component" value="Unassembled WGS sequence"/>
</dbReference>
<dbReference type="GO" id="GO:0020037">
    <property type="term" value="F:heme binding"/>
    <property type="evidence" value="ECO:0007669"/>
    <property type="project" value="InterPro"/>
</dbReference>
<dbReference type="EMBL" id="CAJVCH010098546">
    <property type="protein sequence ID" value="CAG7723378.1"/>
    <property type="molecule type" value="Genomic_DNA"/>
</dbReference>
<dbReference type="GO" id="GO:0005737">
    <property type="term" value="C:cytoplasm"/>
    <property type="evidence" value="ECO:0007669"/>
    <property type="project" value="TreeGrafter"/>
</dbReference>
<keyword evidence="5" id="KW-1185">Reference proteome</keyword>
<dbReference type="InterPro" id="IPR050182">
    <property type="entry name" value="Cytochrome_P450_fam2"/>
</dbReference>
<dbReference type="InterPro" id="IPR001128">
    <property type="entry name" value="Cyt_P450"/>
</dbReference>
<dbReference type="PANTHER" id="PTHR24300">
    <property type="entry name" value="CYTOCHROME P450 508A4-RELATED"/>
    <property type="match status" value="1"/>
</dbReference>
<evidence type="ECO:0000313" key="4">
    <source>
        <dbReference type="EMBL" id="CAG7723378.1"/>
    </source>
</evidence>
<gene>
    <name evidence="4" type="ORF">AFUS01_LOCUS12468</name>
</gene>
<evidence type="ECO:0000256" key="3">
    <source>
        <dbReference type="ARBA" id="ARBA00023004"/>
    </source>
</evidence>
<dbReference type="GO" id="GO:0006082">
    <property type="term" value="P:organic acid metabolic process"/>
    <property type="evidence" value="ECO:0007669"/>
    <property type="project" value="TreeGrafter"/>
</dbReference>
<protein>
    <recommendedName>
        <fullName evidence="6">Cytochrome P450</fullName>
    </recommendedName>
</protein>
<keyword evidence="3" id="KW-0408">Iron</keyword>
<organism evidence="4 5">
    <name type="scientific">Allacma fusca</name>
    <dbReference type="NCBI Taxonomy" id="39272"/>
    <lineage>
        <taxon>Eukaryota</taxon>
        <taxon>Metazoa</taxon>
        <taxon>Ecdysozoa</taxon>
        <taxon>Arthropoda</taxon>
        <taxon>Hexapoda</taxon>
        <taxon>Collembola</taxon>
        <taxon>Symphypleona</taxon>
        <taxon>Sminthuridae</taxon>
        <taxon>Allacma</taxon>
    </lineage>
</organism>
<sequence>MTVAVELPNFVKRMVCFMPILAKWLPGDISGDKEFKEIVTDGLRIFNTITTKHSKSRIASQPRDFVDALMDEVDATTDLNSDFHASRDPINPILFDMLSAAVETTGSSLEWIVLYLSHYPEIQEKLQVEVSQLIGTERLSQISDRAGMPYVQAFIQEVFRIAPPTPFGFHMAVEKAEFRGHTYRIVLEKKLPSLEGRILGNYHSPEFQIKFLKSASFHNFGSKPPLPPT</sequence>
<dbReference type="Pfam" id="PF00067">
    <property type="entry name" value="p450"/>
    <property type="match status" value="1"/>
</dbReference>
<dbReference type="GO" id="GO:0006805">
    <property type="term" value="P:xenobiotic metabolic process"/>
    <property type="evidence" value="ECO:0007669"/>
    <property type="project" value="TreeGrafter"/>
</dbReference>
<dbReference type="AlphaFoldDB" id="A0A8J2NY92"/>